<name>A0A212T0Z6_9BURK</name>
<dbReference type="RefSeq" id="WP_088811960.1">
    <property type="nucleotide sequence ID" value="NZ_FYEX01000001.1"/>
</dbReference>
<keyword evidence="3" id="KW-1185">Reference proteome</keyword>
<evidence type="ECO:0000313" key="2">
    <source>
        <dbReference type="EMBL" id="SNC59550.1"/>
    </source>
</evidence>
<keyword evidence="2" id="KW-0808">Transferase</keyword>
<reference evidence="2 3" key="1">
    <citation type="submission" date="2017-06" db="EMBL/GenBank/DDBJ databases">
        <authorList>
            <person name="Kim H.J."/>
            <person name="Triplett B.A."/>
        </authorList>
    </citation>
    <scope>NUCLEOTIDE SEQUENCE [LARGE SCALE GENOMIC DNA]</scope>
    <source>
        <strain evidence="2 3">MWH-VicM1</strain>
    </source>
</reference>
<dbReference type="PANTHER" id="PTHR37512:SF1">
    <property type="entry name" value="NADR_TTD14 AAA DOMAIN-CONTAINING PROTEIN"/>
    <property type="match status" value="1"/>
</dbReference>
<feature type="domain" description="NadR/Ttd14 AAA" evidence="1">
    <location>
        <begin position="6"/>
        <end position="171"/>
    </location>
</feature>
<dbReference type="InterPro" id="IPR027417">
    <property type="entry name" value="P-loop_NTPase"/>
</dbReference>
<dbReference type="InterPro" id="IPR052735">
    <property type="entry name" value="NAD_biosynth-regulator"/>
</dbReference>
<dbReference type="Proteomes" id="UP000197215">
    <property type="component" value="Unassembled WGS sequence"/>
</dbReference>
<evidence type="ECO:0000259" key="1">
    <source>
        <dbReference type="Pfam" id="PF13521"/>
    </source>
</evidence>
<dbReference type="Gene3D" id="3.40.50.300">
    <property type="entry name" value="P-loop containing nucleotide triphosphate hydrolases"/>
    <property type="match status" value="1"/>
</dbReference>
<proteinExistence type="predicted"/>
<dbReference type="SUPFAM" id="SSF52540">
    <property type="entry name" value="P-loop containing nucleoside triphosphate hydrolases"/>
    <property type="match status" value="1"/>
</dbReference>
<dbReference type="AlphaFoldDB" id="A0A212T0Z6"/>
<dbReference type="OrthoDB" id="9151999at2"/>
<dbReference type="PANTHER" id="PTHR37512">
    <property type="entry name" value="TRIFUNCTIONAL NAD BIOSYNTHESIS/REGULATOR PROTEIN NADR"/>
    <property type="match status" value="1"/>
</dbReference>
<dbReference type="GO" id="GO:0016301">
    <property type="term" value="F:kinase activity"/>
    <property type="evidence" value="ECO:0007669"/>
    <property type="project" value="UniProtKB-KW"/>
</dbReference>
<dbReference type="InterPro" id="IPR038727">
    <property type="entry name" value="NadR/Ttd14_AAA_dom"/>
</dbReference>
<accession>A0A212T0Z6</accession>
<dbReference type="Pfam" id="PF13521">
    <property type="entry name" value="AAA_28"/>
    <property type="match status" value="1"/>
</dbReference>
<protein>
    <submittedName>
        <fullName evidence="2">Nicotinamide riboside kinase</fullName>
    </submittedName>
</protein>
<organism evidence="2 3">
    <name type="scientific">Polynucleobacter victoriensis</name>
    <dbReference type="NCBI Taxonomy" id="2049319"/>
    <lineage>
        <taxon>Bacteria</taxon>
        <taxon>Pseudomonadati</taxon>
        <taxon>Pseudomonadota</taxon>
        <taxon>Betaproteobacteria</taxon>
        <taxon>Burkholderiales</taxon>
        <taxon>Burkholderiaceae</taxon>
        <taxon>Polynucleobacter</taxon>
    </lineage>
</organism>
<dbReference type="EMBL" id="FYEX01000001">
    <property type="protein sequence ID" value="SNC59550.1"/>
    <property type="molecule type" value="Genomic_DNA"/>
</dbReference>
<keyword evidence="2" id="KW-0418">Kinase</keyword>
<evidence type="ECO:0000313" key="3">
    <source>
        <dbReference type="Proteomes" id="UP000197215"/>
    </source>
</evidence>
<gene>
    <name evidence="2" type="ORF">SAMN06295916_0088</name>
</gene>
<sequence>MTHVLKIAIIGAECTGKTTLAKDLTEAFKKDYPSAFVSEYLRTFVDQEKRTPKSEEQINIALTQKAAEKDTAKELIEANPEAAVVLLFCDTAPLLTSIYSEVVFAGSNAGLKEIAHNHDYDLTLFTQVDFPWIEDGMQRDGPVAQTKVHYRLKARLDELKIPYEPISGIPSERVKKTQKIIRSLLLKLQN</sequence>